<proteinExistence type="predicted"/>
<dbReference type="AlphaFoldDB" id="A0AAD6RYV5"/>
<protein>
    <submittedName>
        <fullName evidence="1">Uncharacterized protein</fullName>
    </submittedName>
</protein>
<keyword evidence="2" id="KW-1185">Reference proteome</keyword>
<sequence length="1267" mass="140870">MAPFPLIKRIEIDRSSSEPQFLVNIRHGHHFLATRDRSRADGSIWSFKRCDADDIPIVSDVRYRLPRMNAHVFGQVKGITEMVLLSEELHVGVNRTHAHSPQETGFRITIGCPDDATCKVQELFYRQIQVLSDVLKDDVDVMAWMPLKFANLMFGLDVNVELVIGLYRTQLEDPDTPTQVCFRVPADVISRMDTNTSISPINTLAENVAEIFLPNDMAFRRGETIQLPDIGSSSSSISSALFFELGISTAILDLHVALIRTAFILVNKHPYGCAPGRLVRSTNHLASTAHLTVMGTPYLDFYSSAKHGALAFTVYPDDLVPTRERSIAGGSLSTFKGNGFREDIAIWPTELKRGFNPKFLSLAFGEVVSVVEIVRGFGVGKLDVYNVQKDRSGACVEFGCPTGATCAAVELFNQQLVSLRDIVKSDVADVGGICSSSWFSYDNISQSPETMTGRFWVYFMAEYAGHHERLVKDFITGRHVDALVSFQRIERDGGLVRSLLFESRLAFTDASTVIELLPIGRKLYALGQLKYPPEGRGMTAYSELHRRLKSRSLTVASYPQDLVAIRESSFAGNSLFDFKPVETAEVWPTDAARGFLKTYNGLLFGELGQHERLENDSGISLQFRCPVNVSCVVKEMYQQQPPRCGETWFAAASVFSGQNTCSEGFYVYIMAEDEADCELLVEAMVPGRLAESWVSLRRIDNDWDDGRVECMEYTIVGQAMTFLDNEDVPQRDVPYKECNNKLGIVGQYICALYEEHRYVVLLKRAIPTSVLDGHYTAGVCSLHNHLEHRLVTDLEVEIAESAEFPARIANSWRADARTRLGKITGCNGRRSFYRPNNKHKLAVISGTYVGFRIYVCNLRKALPGTCEFDAISSSVQREPESSDESVESSIDGGASHFAFKKCTGEDDGNVYGGGFGFRGVVPDYVGLMFGEVDAVCIAVSRSNVLKTRAVPSRSYFNFKRLPSKTLCTKTAAKLTLLPADLPVASGTFYVKTEPNSRAAVDRIFVPGRHAMLSVGIEKHEFAVGDTMMKKYWLGLVGWDMHDAGYIPSRNSPSYLCTLTDYVATRDSSGPRQTSIFTFKSTKETCQGWMHVRERQPRFQSTVFGLLEDVVTMGDGDTFAVKLGCPPGAGRATEHLYLEQIQALQDILKQDAADGPIIIGASWFDGISSGSEPGFWVILTALSPEQPADLGVRLRQGVGGLLQSFVTLRRIDHDNGIKRTDYAILAFRHRLETYMGHFWPYALKPQTTDVYGNQSFIAPYYPSSSILP</sequence>
<dbReference type="EMBL" id="JARJCM010000359">
    <property type="protein sequence ID" value="KAJ7018091.1"/>
    <property type="molecule type" value="Genomic_DNA"/>
</dbReference>
<comment type="caution">
    <text evidence="1">The sequence shown here is derived from an EMBL/GenBank/DDBJ whole genome shotgun (WGS) entry which is preliminary data.</text>
</comment>
<evidence type="ECO:0000313" key="1">
    <source>
        <dbReference type="EMBL" id="KAJ7018091.1"/>
    </source>
</evidence>
<evidence type="ECO:0000313" key="2">
    <source>
        <dbReference type="Proteomes" id="UP001218188"/>
    </source>
</evidence>
<reference evidence="1" key="1">
    <citation type="submission" date="2023-03" db="EMBL/GenBank/DDBJ databases">
        <title>Massive genome expansion in bonnet fungi (Mycena s.s.) driven by repeated elements and novel gene families across ecological guilds.</title>
        <authorList>
            <consortium name="Lawrence Berkeley National Laboratory"/>
            <person name="Harder C.B."/>
            <person name="Miyauchi S."/>
            <person name="Viragh M."/>
            <person name="Kuo A."/>
            <person name="Thoen E."/>
            <person name="Andreopoulos B."/>
            <person name="Lu D."/>
            <person name="Skrede I."/>
            <person name="Drula E."/>
            <person name="Henrissat B."/>
            <person name="Morin E."/>
            <person name="Kohler A."/>
            <person name="Barry K."/>
            <person name="LaButti K."/>
            <person name="Morin E."/>
            <person name="Salamov A."/>
            <person name="Lipzen A."/>
            <person name="Mereny Z."/>
            <person name="Hegedus B."/>
            <person name="Baldrian P."/>
            <person name="Stursova M."/>
            <person name="Weitz H."/>
            <person name="Taylor A."/>
            <person name="Grigoriev I.V."/>
            <person name="Nagy L.G."/>
            <person name="Martin F."/>
            <person name="Kauserud H."/>
        </authorList>
    </citation>
    <scope>NUCLEOTIDE SEQUENCE</scope>
    <source>
        <strain evidence="1">CBHHK200</strain>
    </source>
</reference>
<organism evidence="1 2">
    <name type="scientific">Mycena alexandri</name>
    <dbReference type="NCBI Taxonomy" id="1745969"/>
    <lineage>
        <taxon>Eukaryota</taxon>
        <taxon>Fungi</taxon>
        <taxon>Dikarya</taxon>
        <taxon>Basidiomycota</taxon>
        <taxon>Agaricomycotina</taxon>
        <taxon>Agaricomycetes</taxon>
        <taxon>Agaricomycetidae</taxon>
        <taxon>Agaricales</taxon>
        <taxon>Marasmiineae</taxon>
        <taxon>Mycenaceae</taxon>
        <taxon>Mycena</taxon>
    </lineage>
</organism>
<gene>
    <name evidence="1" type="ORF">C8F04DRAFT_1199454</name>
</gene>
<name>A0AAD6RYV5_9AGAR</name>
<dbReference type="Proteomes" id="UP001218188">
    <property type="component" value="Unassembled WGS sequence"/>
</dbReference>
<accession>A0AAD6RYV5</accession>